<gene>
    <name evidence="1" type="ORF">SAMN05216167_11284</name>
</gene>
<evidence type="ECO:0000313" key="1">
    <source>
        <dbReference type="EMBL" id="SFE29562.1"/>
    </source>
</evidence>
<sequence>MLILLEANYPIPLIKALQAAMLAYPKETVTVLKDSYLIEEDANSRTIVFMINRDKKRIAPAIRQRCEQGYFVFALRASHNDSFDPFQLTIQMLSMLPKIIDVIESDTDPFVYQLQLQKRQITKVSLAPIEQAQPPKPTVKRNKRIRSRVDNAQTVFPYHESESA</sequence>
<accession>A0A1I1ZD96</accession>
<reference evidence="1 2" key="1">
    <citation type="submission" date="2016-10" db="EMBL/GenBank/DDBJ databases">
        <authorList>
            <person name="de Groot N.N."/>
        </authorList>
    </citation>
    <scope>NUCLEOTIDE SEQUENCE [LARGE SCALE GENOMIC DNA]</scope>
    <source>
        <strain evidence="1 2">DSM 26130</strain>
    </source>
</reference>
<protein>
    <submittedName>
        <fullName evidence="1">Uncharacterized protein</fullName>
    </submittedName>
</protein>
<organism evidence="1 2">
    <name type="scientific">Spirosoma endophyticum</name>
    <dbReference type="NCBI Taxonomy" id="662367"/>
    <lineage>
        <taxon>Bacteria</taxon>
        <taxon>Pseudomonadati</taxon>
        <taxon>Bacteroidota</taxon>
        <taxon>Cytophagia</taxon>
        <taxon>Cytophagales</taxon>
        <taxon>Cytophagaceae</taxon>
        <taxon>Spirosoma</taxon>
    </lineage>
</organism>
<keyword evidence="2" id="KW-1185">Reference proteome</keyword>
<dbReference type="EMBL" id="FOLQ01000012">
    <property type="protein sequence ID" value="SFE29562.1"/>
    <property type="molecule type" value="Genomic_DNA"/>
</dbReference>
<dbReference type="Proteomes" id="UP000198598">
    <property type="component" value="Unassembled WGS sequence"/>
</dbReference>
<proteinExistence type="predicted"/>
<dbReference type="AlphaFoldDB" id="A0A1I1ZD96"/>
<dbReference type="RefSeq" id="WP_093831075.1">
    <property type="nucleotide sequence ID" value="NZ_FOLQ01000012.1"/>
</dbReference>
<name>A0A1I1ZD96_9BACT</name>
<dbReference type="STRING" id="662367.SAMN05216167_11284"/>
<evidence type="ECO:0000313" key="2">
    <source>
        <dbReference type="Proteomes" id="UP000198598"/>
    </source>
</evidence>